<evidence type="ECO:0000313" key="2">
    <source>
        <dbReference type="EMBL" id="KNZ57652.1"/>
    </source>
</evidence>
<keyword evidence="3" id="KW-1185">Reference proteome</keyword>
<name>A0A0L6VAR3_9BASI</name>
<accession>A0A0L6VAR3</accession>
<proteinExistence type="predicted"/>
<comment type="caution">
    <text evidence="2">The sequence shown here is derived from an EMBL/GenBank/DDBJ whole genome shotgun (WGS) entry which is preliminary data.</text>
</comment>
<organism evidence="2 3">
    <name type="scientific">Puccinia sorghi</name>
    <dbReference type="NCBI Taxonomy" id="27349"/>
    <lineage>
        <taxon>Eukaryota</taxon>
        <taxon>Fungi</taxon>
        <taxon>Dikarya</taxon>
        <taxon>Basidiomycota</taxon>
        <taxon>Pucciniomycotina</taxon>
        <taxon>Pucciniomycetes</taxon>
        <taxon>Pucciniales</taxon>
        <taxon>Pucciniaceae</taxon>
        <taxon>Puccinia</taxon>
    </lineage>
</organism>
<evidence type="ECO:0000256" key="1">
    <source>
        <dbReference type="SAM" id="Phobius"/>
    </source>
</evidence>
<protein>
    <submittedName>
        <fullName evidence="2">Uncharacterized protein</fullName>
    </submittedName>
</protein>
<evidence type="ECO:0000313" key="3">
    <source>
        <dbReference type="Proteomes" id="UP000037035"/>
    </source>
</evidence>
<keyword evidence="1" id="KW-0472">Membrane</keyword>
<keyword evidence="1" id="KW-0812">Transmembrane</keyword>
<dbReference type="VEuPathDB" id="FungiDB:VP01_2107g1"/>
<dbReference type="Proteomes" id="UP000037035">
    <property type="component" value="Unassembled WGS sequence"/>
</dbReference>
<keyword evidence="1" id="KW-1133">Transmembrane helix</keyword>
<dbReference type="EMBL" id="LAVV01006956">
    <property type="protein sequence ID" value="KNZ57652.1"/>
    <property type="molecule type" value="Genomic_DNA"/>
</dbReference>
<feature type="transmembrane region" description="Helical" evidence="1">
    <location>
        <begin position="190"/>
        <end position="212"/>
    </location>
</feature>
<gene>
    <name evidence="2" type="ORF">VP01_2107g1</name>
</gene>
<sequence length="522" mass="60311">MWKKIYNMTHARLKFSRPRSISLEGTQLEILTSALRVPEFFFHFNLNTTLCWSEILLNEKHLPEICLQGKSGLDENETVRAWFLCVCKKGTFDCLPLQLSFKNVISLQLIGNPAIYICYALAEEAKSEVIILRKVVEGRRWMKTTVGGKFTFLQIACKNQKGNLDDFIMRYQSKKKKNSILQLSDWEFKYWLSAGILGFHPFFAFIIMWSHFISKKFNKMKYCPAGSITASDNLLLNTECQSSQFHPPAPLLDVLFQYCVSKKFPTRGKEVVPSAPLNRPFKQINLKNELKSQITKISTVNNNSFPNYQFLPVPQGVEVNQGNEAERRQNVLMVEMNDKFNFQACIVSPISIAFNTAKYSGYIPHKVVYQLKTTFLWNGDGHGKYLEALEKKMKQQKKIIYFLLVYNIRKGELTQPAEPEKIVLRGKNLVFPNSDSQASMFWHSHCAVCTVTVHQSLVESLLDNAWSNNRSFLGLSRFQLQVLKGLSTYYGTIYRSSRNFPLWFFYDLNSNKYCVFTKINIS</sequence>
<dbReference type="AlphaFoldDB" id="A0A0L6VAR3"/>
<reference evidence="2 3" key="1">
    <citation type="submission" date="2015-08" db="EMBL/GenBank/DDBJ databases">
        <title>Next Generation Sequencing and Analysis of the Genome of Puccinia sorghi L Schw, the Causal Agent of Maize Common Rust.</title>
        <authorList>
            <person name="Rochi L."/>
            <person name="Burguener G."/>
            <person name="Darino M."/>
            <person name="Turjanski A."/>
            <person name="Kreff E."/>
            <person name="Dieguez M.J."/>
            <person name="Sacco F."/>
        </authorList>
    </citation>
    <scope>NUCLEOTIDE SEQUENCE [LARGE SCALE GENOMIC DNA]</scope>
    <source>
        <strain evidence="2 3">RO10H11247</strain>
    </source>
</reference>